<sequence>MIDLSLAAKLFAALFAIMGPLSTVPIFLALTEDLDAAGRRSALLALLATVSIGALVCALAGNWVLALFGIDVAHFRLAGGLLVLLIALSMLNGEEHASHKGTPGEQTQYRAADNPGIYPLGLPLSLGPGTMATIIVYADSARSRAEVAGFYTGLAVYLAFFAAVMLLAPWLGTRLSPTVLSVAKRLMGIVLAAIAMEMIGDALGVIFPGWLH</sequence>
<comment type="caution">
    <text evidence="8">The sequence shown here is derived from an EMBL/GenBank/DDBJ whole genome shotgun (WGS) entry which is preliminary data.</text>
</comment>
<feature type="transmembrane region" description="Helical" evidence="7">
    <location>
        <begin position="150"/>
        <end position="168"/>
    </location>
</feature>
<feature type="transmembrane region" description="Helical" evidence="7">
    <location>
        <begin position="42"/>
        <end position="66"/>
    </location>
</feature>
<accession>A0ABT0DDI5</accession>
<dbReference type="InterPro" id="IPR002771">
    <property type="entry name" value="Multi_antbiot-R_MarC"/>
</dbReference>
<keyword evidence="4 7" id="KW-0812">Transmembrane</keyword>
<evidence type="ECO:0000313" key="9">
    <source>
        <dbReference type="Proteomes" id="UP001203284"/>
    </source>
</evidence>
<feature type="transmembrane region" description="Helical" evidence="7">
    <location>
        <begin position="189"/>
        <end position="211"/>
    </location>
</feature>
<evidence type="ECO:0000256" key="5">
    <source>
        <dbReference type="ARBA" id="ARBA00022989"/>
    </source>
</evidence>
<reference evidence="8 9" key="1">
    <citation type="submission" date="2022-04" db="EMBL/GenBank/DDBJ databases">
        <authorList>
            <person name="Grouzdev D.S."/>
            <person name="Pantiukh K.S."/>
            <person name="Krutkina M.S."/>
        </authorList>
    </citation>
    <scope>NUCLEOTIDE SEQUENCE [LARGE SCALE GENOMIC DNA]</scope>
    <source>
        <strain evidence="8 9">6x-1</strain>
    </source>
</reference>
<feature type="transmembrane region" description="Helical" evidence="7">
    <location>
        <begin position="117"/>
        <end position="138"/>
    </location>
</feature>
<dbReference type="PANTHER" id="PTHR33508:SF1">
    <property type="entry name" value="UPF0056 MEMBRANE PROTEIN YHCE"/>
    <property type="match status" value="1"/>
</dbReference>
<keyword evidence="9" id="KW-1185">Reference proteome</keyword>
<dbReference type="Pfam" id="PF01914">
    <property type="entry name" value="MarC"/>
    <property type="match status" value="1"/>
</dbReference>
<comment type="similarity">
    <text evidence="2 7">Belongs to the UPF0056 (MarC) family.</text>
</comment>
<dbReference type="Proteomes" id="UP001203284">
    <property type="component" value="Unassembled WGS sequence"/>
</dbReference>
<evidence type="ECO:0000256" key="2">
    <source>
        <dbReference type="ARBA" id="ARBA00009784"/>
    </source>
</evidence>
<comment type="subcellular location">
    <subcellularLocation>
        <location evidence="1 7">Cell membrane</location>
        <topology evidence="1 7">Multi-pass membrane protein</topology>
    </subcellularLocation>
</comment>
<feature type="transmembrane region" description="Helical" evidence="7">
    <location>
        <begin position="6"/>
        <end position="30"/>
    </location>
</feature>
<evidence type="ECO:0000256" key="7">
    <source>
        <dbReference type="RuleBase" id="RU362048"/>
    </source>
</evidence>
<keyword evidence="6 7" id="KW-0472">Membrane</keyword>
<dbReference type="NCBIfam" id="TIGR00427">
    <property type="entry name" value="NAAT family transporter"/>
    <property type="match status" value="1"/>
</dbReference>
<keyword evidence="3" id="KW-1003">Cell membrane</keyword>
<protein>
    <recommendedName>
        <fullName evidence="7">UPF0056 membrane protein</fullName>
    </recommendedName>
</protein>
<evidence type="ECO:0000313" key="8">
    <source>
        <dbReference type="EMBL" id="MCK0197929.1"/>
    </source>
</evidence>
<evidence type="ECO:0000256" key="6">
    <source>
        <dbReference type="ARBA" id="ARBA00023136"/>
    </source>
</evidence>
<evidence type="ECO:0000256" key="3">
    <source>
        <dbReference type="ARBA" id="ARBA00022475"/>
    </source>
</evidence>
<feature type="transmembrane region" description="Helical" evidence="7">
    <location>
        <begin position="72"/>
        <end position="91"/>
    </location>
</feature>
<evidence type="ECO:0000256" key="4">
    <source>
        <dbReference type="ARBA" id="ARBA00022692"/>
    </source>
</evidence>
<dbReference type="EMBL" id="JALKCH010000008">
    <property type="protein sequence ID" value="MCK0197929.1"/>
    <property type="molecule type" value="Genomic_DNA"/>
</dbReference>
<proteinExistence type="inferred from homology"/>
<evidence type="ECO:0000256" key="1">
    <source>
        <dbReference type="ARBA" id="ARBA00004651"/>
    </source>
</evidence>
<gene>
    <name evidence="8" type="ORF">MWN34_13530</name>
</gene>
<dbReference type="RefSeq" id="WP_247029826.1">
    <property type="nucleotide sequence ID" value="NZ_JALKCH010000008.1"/>
</dbReference>
<name>A0ABT0DDI5_9HYPH</name>
<dbReference type="PANTHER" id="PTHR33508">
    <property type="entry name" value="UPF0056 MEMBRANE PROTEIN YHCE"/>
    <property type="match status" value="1"/>
</dbReference>
<organism evidence="8 9">
    <name type="scientific">Ancylobacter crimeensis</name>
    <dbReference type="NCBI Taxonomy" id="2579147"/>
    <lineage>
        <taxon>Bacteria</taxon>
        <taxon>Pseudomonadati</taxon>
        <taxon>Pseudomonadota</taxon>
        <taxon>Alphaproteobacteria</taxon>
        <taxon>Hyphomicrobiales</taxon>
        <taxon>Xanthobacteraceae</taxon>
        <taxon>Ancylobacter</taxon>
    </lineage>
</organism>
<keyword evidence="5 7" id="KW-1133">Transmembrane helix</keyword>